<dbReference type="HOGENOM" id="CLU_028660_0_0_7"/>
<evidence type="ECO:0000256" key="3">
    <source>
        <dbReference type="PROSITE-ProRule" id="PRU00284"/>
    </source>
</evidence>
<dbReference type="Gene3D" id="3.30.450.20">
    <property type="entry name" value="PAS domain"/>
    <property type="match status" value="1"/>
</dbReference>
<protein>
    <submittedName>
        <fullName evidence="6">Putative methyl-accepting chemotaxis sensory transducer with Cache sensor</fullName>
    </submittedName>
</protein>
<keyword evidence="1 3" id="KW-0807">Transducer</keyword>
<feature type="domain" description="Methyl-accepting transducer" evidence="4">
    <location>
        <begin position="170"/>
        <end position="406"/>
    </location>
</feature>
<dbReference type="InterPro" id="IPR029151">
    <property type="entry name" value="Sensor-like_sf"/>
</dbReference>
<comment type="similarity">
    <text evidence="2">Belongs to the methyl-accepting chemotaxis (MCP) protein family.</text>
</comment>
<evidence type="ECO:0000256" key="1">
    <source>
        <dbReference type="ARBA" id="ARBA00023224"/>
    </source>
</evidence>
<dbReference type="PANTHER" id="PTHR32089">
    <property type="entry name" value="METHYL-ACCEPTING CHEMOTAXIS PROTEIN MCPB"/>
    <property type="match status" value="1"/>
</dbReference>
<dbReference type="SUPFAM" id="SSF103190">
    <property type="entry name" value="Sensory domain-like"/>
    <property type="match status" value="1"/>
</dbReference>
<dbReference type="SUPFAM" id="SSF58104">
    <property type="entry name" value="Methyl-accepting chemotaxis protein (MCP) signaling domain"/>
    <property type="match status" value="1"/>
</dbReference>
<gene>
    <name evidence="6" type="ORF">DGI_2263</name>
</gene>
<dbReference type="InterPro" id="IPR004089">
    <property type="entry name" value="MCPsignal_dom"/>
</dbReference>
<reference evidence="7" key="2">
    <citation type="submission" date="2013-07" db="EMBL/GenBank/DDBJ databases">
        <authorList>
            <person name="Morais-Silva F.O."/>
            <person name="Rezende A.M."/>
            <person name="Pimentel C."/>
            <person name="Resende D.M."/>
            <person name="Santos C.I."/>
            <person name="Clemente C."/>
            <person name="de Oliveira L.M."/>
            <person name="da Silva S.M."/>
            <person name="Costa D.A."/>
            <person name="Varela-Raposo A."/>
            <person name="Horacio E.C.A."/>
            <person name="Matos M."/>
            <person name="Flores O."/>
            <person name="Ruiz J.C."/>
            <person name="Rodrigues-Pousada C."/>
        </authorList>
    </citation>
    <scope>NUCLEOTIDE SEQUENCE [LARGE SCALE GENOMIC DNA]</scope>
    <source>
        <strain evidence="7">ATCC 19364 / DSM 1382 / NCIMB 9332 / VKM B-1759</strain>
    </source>
</reference>
<organism evidence="6 7">
    <name type="scientific">Megalodesulfovibrio gigas (strain ATCC 19364 / DSM 1382 / NCIMB 9332 / VKM B-1759)</name>
    <name type="common">Desulfovibrio gigas</name>
    <dbReference type="NCBI Taxonomy" id="1121448"/>
    <lineage>
        <taxon>Bacteria</taxon>
        <taxon>Pseudomonadati</taxon>
        <taxon>Thermodesulfobacteriota</taxon>
        <taxon>Desulfovibrionia</taxon>
        <taxon>Desulfovibrionales</taxon>
        <taxon>Desulfovibrionaceae</taxon>
        <taxon>Megalodesulfovibrio</taxon>
    </lineage>
</organism>
<evidence type="ECO:0000259" key="5">
    <source>
        <dbReference type="PROSITE" id="PS50885"/>
    </source>
</evidence>
<dbReference type="Proteomes" id="UP000016587">
    <property type="component" value="Chromosome"/>
</dbReference>
<dbReference type="GO" id="GO:0016020">
    <property type="term" value="C:membrane"/>
    <property type="evidence" value="ECO:0007669"/>
    <property type="project" value="InterPro"/>
</dbReference>
<dbReference type="PANTHER" id="PTHR32089:SF112">
    <property type="entry name" value="LYSOZYME-LIKE PROTEIN-RELATED"/>
    <property type="match status" value="1"/>
</dbReference>
<dbReference type="PROSITE" id="PS50885">
    <property type="entry name" value="HAMP"/>
    <property type="match status" value="1"/>
</dbReference>
<evidence type="ECO:0000313" key="7">
    <source>
        <dbReference type="Proteomes" id="UP000016587"/>
    </source>
</evidence>
<dbReference type="PROSITE" id="PS50111">
    <property type="entry name" value="CHEMOTAXIS_TRANSDUC_2"/>
    <property type="match status" value="1"/>
</dbReference>
<dbReference type="STRING" id="1121448.DGI_2263"/>
<dbReference type="Pfam" id="PF00015">
    <property type="entry name" value="MCPsignal"/>
    <property type="match status" value="1"/>
</dbReference>
<dbReference type="EMBL" id="CP006585">
    <property type="protein sequence ID" value="AGW14018.1"/>
    <property type="molecule type" value="Genomic_DNA"/>
</dbReference>
<keyword evidence="7" id="KW-1185">Reference proteome</keyword>
<dbReference type="PATRIC" id="fig|1121448.10.peg.2216"/>
<accession>T2GCJ1</accession>
<reference evidence="6 7" key="1">
    <citation type="journal article" date="2013" name="J. Bacteriol.">
        <title>Roles of HynAB and Ech, the only two hydrogenases found in the model sulfate reducer Desulfovibrio gigas.</title>
        <authorList>
            <person name="Morais-Silva F.O."/>
            <person name="Santos C.I."/>
            <person name="Rodrigues R."/>
            <person name="Pereira I.A."/>
            <person name="Rodrigues-Pousada C."/>
        </authorList>
    </citation>
    <scope>NUCLEOTIDE SEQUENCE [LARGE SCALE GENOMIC DNA]</scope>
    <source>
        <strain evidence="7">ATCC 19364 / DSM 1382 / NCIMB 9332 / VKM B-1759</strain>
    </source>
</reference>
<dbReference type="GO" id="GO:0007165">
    <property type="term" value="P:signal transduction"/>
    <property type="evidence" value="ECO:0007669"/>
    <property type="project" value="UniProtKB-KW"/>
</dbReference>
<dbReference type="CDD" id="cd11386">
    <property type="entry name" value="MCP_signal"/>
    <property type="match status" value="1"/>
</dbReference>
<dbReference type="InterPro" id="IPR003660">
    <property type="entry name" value="HAMP_dom"/>
</dbReference>
<evidence type="ECO:0000313" key="6">
    <source>
        <dbReference type="EMBL" id="AGW14018.1"/>
    </source>
</evidence>
<dbReference type="eggNOG" id="COG0840">
    <property type="taxonomic scope" value="Bacteria"/>
</dbReference>
<feature type="domain" description="HAMP" evidence="5">
    <location>
        <begin position="71"/>
        <end position="123"/>
    </location>
</feature>
<dbReference type="AlphaFoldDB" id="T2GCJ1"/>
<evidence type="ECO:0000259" key="4">
    <source>
        <dbReference type="PROSITE" id="PS50111"/>
    </source>
</evidence>
<proteinExistence type="inferred from homology"/>
<dbReference type="Pfam" id="PF22673">
    <property type="entry name" value="MCP-like_PDC_1"/>
    <property type="match status" value="1"/>
</dbReference>
<dbReference type="SMART" id="SM00283">
    <property type="entry name" value="MA"/>
    <property type="match status" value="1"/>
</dbReference>
<dbReference type="CDD" id="cd18773">
    <property type="entry name" value="PDC1_HK_sensor"/>
    <property type="match status" value="1"/>
</dbReference>
<dbReference type="Gene3D" id="1.10.287.950">
    <property type="entry name" value="Methyl-accepting chemotaxis protein"/>
    <property type="match status" value="1"/>
</dbReference>
<sequence>MKPTLRIVVACVAVVCLLVVEGVVLAAFSLALEGVEGVSPAAVAKARTAALLGGLVAVALAAGALDVFVRRHLLTPLRALAAYADAVAHGERPPCVSGPFIGRLASLRTSLCTMVDALHDALDKAAALTRDANEHALEADASRRQAQRLIIKDETRRTGMLAAGETLETVADSIATMAKELRHVAAEVSDGAAGQQVEVDRTAEAVSSMTAAFDHAATRARQAADSADAARRQAAQGASVVDLSVDAITSVREQAAALSQNMTHLGHQAESIGAVMTVISDIADQTNLLALNAAIEAARAGDAGRGFAVVADEVRKLAEKTMQATREVGAAIEGIQQGTRTSLSHVEHASSAVEDAASRAAESRTALTEIVSLAQGTASEVQELAIVIEQQAGSSADISKAVTRIHEISARTTDGMLAASRTIAALSRQAEELVTCNGVLQLIGKGEVQAQLERMAAGMQAMDPARMETDMRQAAAKSPYFELLYATDARGVQTTANIGGAGLPHLNDPAAKGRNWSNRPWFAGPLKLQDTYISPVYVSTATNSPCLTISTPIWREDIVVGVLAADIRVTVS</sequence>
<name>T2GCJ1_MEGG1</name>
<evidence type="ECO:0000256" key="2">
    <source>
        <dbReference type="ARBA" id="ARBA00029447"/>
    </source>
</evidence>
<dbReference type="KEGG" id="dgg:DGI_2263"/>
<dbReference type="SMART" id="SM00304">
    <property type="entry name" value="HAMP"/>
    <property type="match status" value="2"/>
</dbReference>
<dbReference type="RefSeq" id="WP_021760966.1">
    <property type="nucleotide sequence ID" value="NC_022444.1"/>
</dbReference>